<evidence type="ECO:0000256" key="3">
    <source>
        <dbReference type="ARBA" id="ARBA00022833"/>
    </source>
</evidence>
<dbReference type="PROSITE" id="PS50016">
    <property type="entry name" value="ZF_PHD_2"/>
    <property type="match status" value="2"/>
</dbReference>
<feature type="compositionally biased region" description="Basic and acidic residues" evidence="5">
    <location>
        <begin position="117"/>
        <end position="131"/>
    </location>
</feature>
<dbReference type="EMBL" id="PDCK01000045">
    <property type="protein sequence ID" value="PRQ21591.1"/>
    <property type="molecule type" value="Genomic_DNA"/>
</dbReference>
<feature type="domain" description="PHD-type" evidence="6">
    <location>
        <begin position="1101"/>
        <end position="1150"/>
    </location>
</feature>
<dbReference type="PANTHER" id="PTHR13793">
    <property type="entry name" value="PHD FINGER PROTEINS"/>
    <property type="match status" value="1"/>
</dbReference>
<dbReference type="OrthoDB" id="20839at2759"/>
<feature type="region of interest" description="Disordered" evidence="5">
    <location>
        <begin position="1"/>
        <end position="44"/>
    </location>
</feature>
<dbReference type="CDD" id="cd15571">
    <property type="entry name" value="ePHD"/>
    <property type="match status" value="1"/>
</dbReference>
<evidence type="ECO:0000256" key="5">
    <source>
        <dbReference type="SAM" id="MobiDB-lite"/>
    </source>
</evidence>
<dbReference type="InterPro" id="IPR019786">
    <property type="entry name" value="Zinc_finger_PHD-type_CS"/>
</dbReference>
<sequence length="1505" mass="165070">MTGGRCHGKKKKMMGRGADGGCGTEEKPCPISRVPPKIPATLPEIPKKSVGVDLYSQARKALCERSPFDVVEDVSASASAAAPSSSSSVVPTTLPRGLASFLSRQSDSRKRHKKSHSASDKKHSRQSEKLKGSSVWAETEEYFRPLTLPDIEALAEVSELSKVAATKCFSIPNLGNIPELNGNENVNVGLVFSEECVCGRSSNETVNGGNANEVAAEDDGGNASEVVCKDEIVNGGNASEVVVKDENADDGSGNSDVVEKVDENDGNENGAVEEEDKTEQNGQSMEIDSGLPEEEKKSCSVSDSPSGIEWLLGYRNKTSLATERPSKKRKVLGADAGLEKVLSASPCDGKPSLCHFCCKGDAGKESNRLIVCSSCKVVVHQKCYGVLEDVDASWLCSWCKHNTGDSNSANPCVLCSKQGGALKPVLMNGGSGGSPEFAHLFCCQWMPEVYIEDMEKVEPIMNVGGIPETRRKLICNICKVKWGACVRCSHGACRTSFHPMCAREARQRMEIWAKYGLNNVELKAFCSKHSEVPNNSNTEPEDPSVSIDKNSNISDSSHVTSSPKKLNKLKIGGRNGDNVAVSVETSDNSDKFSDSRSQEIPMNDRGKFERSCEDVNASGNLNLTPILQKLIDCGKVDVKDVALEIGVSPDSLSASLADDSVVPDVQCRIVKWLKDHTYLDLMQKNVKTNLRPSFASLAEFGGSDAPLSESGMSDPVAVKSVPPRRRTKGGVRILKDNKVLSSSEQAFCDNGIRLDKIKLDKTISEGPKDLKEESISDVVEKNMTVLNGLQNSLPTHSPEMEGYSTKPLNCSLLQKGQEVVTITPLQTNSVIANVDPSFSVEKPVPESKKSGAEAPSSYVHLPMQKTLSQMENGVSLKNPIHGSSQGEVSRVEASSHASVCCNHQNTHPKCYDTICKTDERNLEQLAKARKLGVLEMSPEDEVEGELIYCQHRLQNNITARKHYTDVLIRNVAKSLPKEIDAARNQKWDAVLVNQYLCELREAKKQGRKERRHKEAQAVLAAATAAAAASSRISSFRKDVVDEHPHQENVVKLSTFSGRSSFSSQMIPRAKETFPRVAVPRVSVEKHSGAVNSGSDISKEHPRSCDICRRSETMLNPILVCSSCKVAVHLDCYRSARESTGPWYCELCEDKATANVWEKEHLTAECGLCGGKTGAFRKSSDGQWVHAFCAEWVFESTFKRGQVSLIDGMDTVSKGLDFCYICRRKFGVCIKCSYGHCQATFHPSCGRSSDFYMNVKTLSGKQQHKAYCERHSLEQRAKADTQKHGMEELKNLYTIRAELERLRLICERIIKREKVKRELLICSHDLLAVKRDHVARSVLVNSPFLLPDASSESATTSLKAQTDDYRSCSETFQRSDDVTVDSTISVRHRTRVPITIDNDQRTDDDSSTSQNQFTHNLSDRMQFSEKQIPFRPSAANCNLSEDGGYRSKSKKHAEMFSKELVMTSDQASVKNMLLPKGYAYVPADCIPNEKQANQDTCSGERPEGDG</sequence>
<feature type="compositionally biased region" description="Low complexity" evidence="5">
    <location>
        <begin position="544"/>
        <end position="557"/>
    </location>
</feature>
<dbReference type="STRING" id="74649.A0A2P6PI28"/>
<dbReference type="InterPro" id="IPR013083">
    <property type="entry name" value="Znf_RING/FYVE/PHD"/>
</dbReference>
<dbReference type="SUPFAM" id="SSF57903">
    <property type="entry name" value="FYVE/PHD zinc finger"/>
    <property type="match status" value="2"/>
</dbReference>
<feature type="region of interest" description="Disordered" evidence="5">
    <location>
        <begin position="244"/>
        <end position="302"/>
    </location>
</feature>
<feature type="region of interest" description="Disordered" evidence="5">
    <location>
        <begin position="530"/>
        <end position="604"/>
    </location>
</feature>
<feature type="compositionally biased region" description="Acidic residues" evidence="5">
    <location>
        <begin position="264"/>
        <end position="277"/>
    </location>
</feature>
<dbReference type="Pfam" id="PF13831">
    <property type="entry name" value="PHD_2"/>
    <property type="match status" value="2"/>
</dbReference>
<dbReference type="GO" id="GO:0008270">
    <property type="term" value="F:zinc ion binding"/>
    <property type="evidence" value="ECO:0007669"/>
    <property type="project" value="UniProtKB-KW"/>
</dbReference>
<evidence type="ECO:0000256" key="1">
    <source>
        <dbReference type="ARBA" id="ARBA00022723"/>
    </source>
</evidence>
<evidence type="ECO:0000256" key="4">
    <source>
        <dbReference type="PROSITE-ProRule" id="PRU00146"/>
    </source>
</evidence>
<dbReference type="OMA" id="TTCDVCC"/>
<dbReference type="InterPro" id="IPR050701">
    <property type="entry name" value="Histone_Mod_Regulator"/>
</dbReference>
<dbReference type="Gramene" id="PRQ21591">
    <property type="protein sequence ID" value="PRQ21591"/>
    <property type="gene ID" value="RchiOBHm_Chr7g0240911"/>
</dbReference>
<keyword evidence="3" id="KW-0862">Zinc</keyword>
<dbReference type="Proteomes" id="UP000238479">
    <property type="component" value="Chromosome 7"/>
</dbReference>
<feature type="compositionally biased region" description="Basic residues" evidence="5">
    <location>
        <begin position="1"/>
        <end position="14"/>
    </location>
</feature>
<dbReference type="InterPro" id="IPR011011">
    <property type="entry name" value="Znf_FYVE_PHD"/>
</dbReference>
<comment type="caution">
    <text evidence="8">The sequence shown here is derived from an EMBL/GenBank/DDBJ whole genome shotgun (WGS) entry which is preliminary data.</text>
</comment>
<keyword evidence="2 4" id="KW-0863">Zinc-finger</keyword>
<dbReference type="InterPro" id="IPR034732">
    <property type="entry name" value="EPHD"/>
</dbReference>
<evidence type="ECO:0000256" key="2">
    <source>
        <dbReference type="ARBA" id="ARBA00022771"/>
    </source>
</evidence>
<dbReference type="GO" id="GO:0006357">
    <property type="term" value="P:regulation of transcription by RNA polymerase II"/>
    <property type="evidence" value="ECO:0007669"/>
    <property type="project" value="TreeGrafter"/>
</dbReference>
<dbReference type="PROSITE" id="PS01359">
    <property type="entry name" value="ZF_PHD_1"/>
    <property type="match status" value="2"/>
</dbReference>
<evidence type="ECO:0000313" key="9">
    <source>
        <dbReference type="Proteomes" id="UP000238479"/>
    </source>
</evidence>
<feature type="domain" description="PHD-type" evidence="7">
    <location>
        <begin position="1162"/>
        <end position="1271"/>
    </location>
</feature>
<feature type="domain" description="PHD-type" evidence="7">
    <location>
        <begin position="409"/>
        <end position="530"/>
    </location>
</feature>
<dbReference type="Pfam" id="PF13832">
    <property type="entry name" value="zf-HC5HC2H_2"/>
    <property type="match status" value="2"/>
</dbReference>
<protein>
    <submittedName>
        <fullName evidence="8">Putative chromatin regulator PHD family</fullName>
    </submittedName>
</protein>
<dbReference type="InterPro" id="IPR019787">
    <property type="entry name" value="Znf_PHD-finger"/>
</dbReference>
<gene>
    <name evidence="8" type="ORF">RchiOBHm_Chr7g0240911</name>
</gene>
<dbReference type="SMART" id="SM00249">
    <property type="entry name" value="PHD"/>
    <property type="match status" value="4"/>
</dbReference>
<evidence type="ECO:0000313" key="8">
    <source>
        <dbReference type="EMBL" id="PRQ21591.1"/>
    </source>
</evidence>
<evidence type="ECO:0000259" key="6">
    <source>
        <dbReference type="PROSITE" id="PS50016"/>
    </source>
</evidence>
<keyword evidence="9" id="KW-1185">Reference proteome</keyword>
<dbReference type="PROSITE" id="PS51805">
    <property type="entry name" value="EPHD"/>
    <property type="match status" value="2"/>
</dbReference>
<feature type="domain" description="PHD-type" evidence="6">
    <location>
        <begin position="351"/>
        <end position="402"/>
    </location>
</feature>
<feature type="region of interest" description="Disordered" evidence="5">
    <location>
        <begin position="102"/>
        <end position="132"/>
    </location>
</feature>
<name>A0A2P6PI28_ROSCH</name>
<feature type="compositionally biased region" description="Basic and acidic residues" evidence="5">
    <location>
        <begin position="588"/>
        <end position="604"/>
    </location>
</feature>
<dbReference type="InterPro" id="IPR001965">
    <property type="entry name" value="Znf_PHD"/>
</dbReference>
<dbReference type="PANTHER" id="PTHR13793:SF107">
    <property type="entry name" value="BROMODOMAIN-CONTAINING PROTEIN HOMOLOG"/>
    <property type="match status" value="1"/>
</dbReference>
<proteinExistence type="predicted"/>
<dbReference type="Gene3D" id="3.30.40.10">
    <property type="entry name" value="Zinc/RING finger domain, C3HC4 (zinc finger)"/>
    <property type="match status" value="4"/>
</dbReference>
<keyword evidence="1" id="KW-0479">Metal-binding</keyword>
<dbReference type="GO" id="GO:0005634">
    <property type="term" value="C:nucleus"/>
    <property type="evidence" value="ECO:0007669"/>
    <property type="project" value="UniProtKB-ARBA"/>
</dbReference>
<organism evidence="8 9">
    <name type="scientific">Rosa chinensis</name>
    <name type="common">China rose</name>
    <dbReference type="NCBI Taxonomy" id="74649"/>
    <lineage>
        <taxon>Eukaryota</taxon>
        <taxon>Viridiplantae</taxon>
        <taxon>Streptophyta</taxon>
        <taxon>Embryophyta</taxon>
        <taxon>Tracheophyta</taxon>
        <taxon>Spermatophyta</taxon>
        <taxon>Magnoliopsida</taxon>
        <taxon>eudicotyledons</taxon>
        <taxon>Gunneridae</taxon>
        <taxon>Pentapetalae</taxon>
        <taxon>rosids</taxon>
        <taxon>fabids</taxon>
        <taxon>Rosales</taxon>
        <taxon>Rosaceae</taxon>
        <taxon>Rosoideae</taxon>
        <taxon>Rosoideae incertae sedis</taxon>
        <taxon>Rosa</taxon>
    </lineage>
</organism>
<reference evidence="8 9" key="1">
    <citation type="journal article" date="2018" name="Nat. Genet.">
        <title>The Rosa genome provides new insights in the design of modern roses.</title>
        <authorList>
            <person name="Bendahmane M."/>
        </authorList>
    </citation>
    <scope>NUCLEOTIDE SEQUENCE [LARGE SCALE GENOMIC DNA]</scope>
    <source>
        <strain evidence="9">cv. Old Blush</strain>
    </source>
</reference>
<accession>A0A2P6PI28</accession>
<evidence type="ECO:0000259" key="7">
    <source>
        <dbReference type="PROSITE" id="PS51805"/>
    </source>
</evidence>